<evidence type="ECO:0000256" key="2">
    <source>
        <dbReference type="ARBA" id="ARBA00023295"/>
    </source>
</evidence>
<feature type="domain" description="Glycoside hydrolase family 42 N-terminal" evidence="4">
    <location>
        <begin position="82"/>
        <end position="129"/>
    </location>
</feature>
<keyword evidence="3" id="KW-0732">Signal</keyword>
<evidence type="ECO:0000259" key="4">
    <source>
        <dbReference type="Pfam" id="PF02449"/>
    </source>
</evidence>
<dbReference type="STRING" id="880071.Fleli_3400"/>
<dbReference type="GO" id="GO:0005975">
    <property type="term" value="P:carbohydrate metabolic process"/>
    <property type="evidence" value="ECO:0007669"/>
    <property type="project" value="InterPro"/>
</dbReference>
<dbReference type="InterPro" id="IPR017853">
    <property type="entry name" value="GH"/>
</dbReference>
<feature type="signal peptide" evidence="3">
    <location>
        <begin position="1"/>
        <end position="19"/>
    </location>
</feature>
<name>I4AP37_BERLS</name>
<dbReference type="eggNOG" id="COG1874">
    <property type="taxonomic scope" value="Bacteria"/>
</dbReference>
<accession>I4AP37</accession>
<organism evidence="5 6">
    <name type="scientific">Bernardetia litoralis (strain ATCC 23117 / DSM 6794 / NBRC 15988 / NCIMB 1366 / Fx l1 / Sio-4)</name>
    <name type="common">Flexibacter litoralis</name>
    <dbReference type="NCBI Taxonomy" id="880071"/>
    <lineage>
        <taxon>Bacteria</taxon>
        <taxon>Pseudomonadati</taxon>
        <taxon>Bacteroidota</taxon>
        <taxon>Cytophagia</taxon>
        <taxon>Cytophagales</taxon>
        <taxon>Bernardetiaceae</taxon>
        <taxon>Bernardetia</taxon>
    </lineage>
</organism>
<dbReference type="Pfam" id="PF02449">
    <property type="entry name" value="Glyco_hydro_42"/>
    <property type="match status" value="1"/>
</dbReference>
<keyword evidence="1" id="KW-0378">Hydrolase</keyword>
<evidence type="ECO:0000256" key="3">
    <source>
        <dbReference type="SAM" id="SignalP"/>
    </source>
</evidence>
<dbReference type="GO" id="GO:0009341">
    <property type="term" value="C:beta-galactosidase complex"/>
    <property type="evidence" value="ECO:0007669"/>
    <property type="project" value="InterPro"/>
</dbReference>
<evidence type="ECO:0000256" key="1">
    <source>
        <dbReference type="ARBA" id="ARBA00022801"/>
    </source>
</evidence>
<dbReference type="AlphaFoldDB" id="I4AP37"/>
<gene>
    <name evidence="5" type="ordered locus">Fleli_3400</name>
</gene>
<dbReference type="RefSeq" id="WP_014799148.1">
    <property type="nucleotide sequence ID" value="NC_018018.1"/>
</dbReference>
<dbReference type="KEGG" id="fli:Fleli_3400"/>
<evidence type="ECO:0000313" key="6">
    <source>
        <dbReference type="Proteomes" id="UP000006054"/>
    </source>
</evidence>
<dbReference type="InterPro" id="IPR013529">
    <property type="entry name" value="Glyco_hydro_42_N"/>
</dbReference>
<protein>
    <submittedName>
        <fullName evidence="5">Beta-galactosidase</fullName>
    </submittedName>
</protein>
<dbReference type="OrthoDB" id="4047605at2"/>
<proteinExistence type="predicted"/>
<keyword evidence="6" id="KW-1185">Reference proteome</keyword>
<dbReference type="Proteomes" id="UP000006054">
    <property type="component" value="Chromosome"/>
</dbReference>
<dbReference type="GO" id="GO:0004565">
    <property type="term" value="F:beta-galactosidase activity"/>
    <property type="evidence" value="ECO:0007669"/>
    <property type="project" value="InterPro"/>
</dbReference>
<feature type="chain" id="PRO_5003685620" evidence="3">
    <location>
        <begin position="20"/>
        <end position="351"/>
    </location>
</feature>
<dbReference type="SUPFAM" id="SSF51445">
    <property type="entry name" value="(Trans)glycosidases"/>
    <property type="match status" value="1"/>
</dbReference>
<dbReference type="PROSITE" id="PS51257">
    <property type="entry name" value="PROKAR_LIPOPROTEIN"/>
    <property type="match status" value="1"/>
</dbReference>
<keyword evidence="2" id="KW-0326">Glycosidase</keyword>
<dbReference type="HOGENOM" id="CLU_789296_0_0_10"/>
<evidence type="ECO:0000313" key="5">
    <source>
        <dbReference type="EMBL" id="AFM05722.1"/>
    </source>
</evidence>
<dbReference type="EMBL" id="CP003345">
    <property type="protein sequence ID" value="AFM05722.1"/>
    <property type="molecule type" value="Genomic_DNA"/>
</dbReference>
<sequence length="351" mass="39675" precursor="true">MNLCSRLFLLLLLSISIFSCSKKETPNLTDGDVLADTTELPEAEHPVQTILKPKGVFASSGSNSNHVLDHNKVRGVLVRGLWKDIEPSEGNFDFTALDQQINAIKAKGKKYSLAVIAGGIGSPDWLITQKNVPYFNYLFRGTDSNKLPLIWDDTVLMYLGKLADKLAEKYNTDSSLVLVYIPQMTANGIEGHLNGFDKEDFENAGYTETKWINASLQNAKKFANVFPQKALAFEVHDLFLSIAPASTIITELWEDTSLNHRVGAAMWWISGNNTYQPNLIQFLEEFTGDIYCQVIQRSDKTSSFPNGDYSKVFEQAKQIKARYIEPWEYEFTINEWDTTFQNFNTYADTLD</sequence>
<dbReference type="Gene3D" id="3.20.20.80">
    <property type="entry name" value="Glycosidases"/>
    <property type="match status" value="1"/>
</dbReference>
<reference evidence="6" key="1">
    <citation type="submission" date="2012-06" db="EMBL/GenBank/DDBJ databases">
        <title>The complete genome of Flexibacter litoralis DSM 6794.</title>
        <authorList>
            <person name="Lucas S."/>
            <person name="Copeland A."/>
            <person name="Lapidus A."/>
            <person name="Glavina del Rio T."/>
            <person name="Dalin E."/>
            <person name="Tice H."/>
            <person name="Bruce D."/>
            <person name="Goodwin L."/>
            <person name="Pitluck S."/>
            <person name="Peters L."/>
            <person name="Ovchinnikova G."/>
            <person name="Lu M."/>
            <person name="Kyrpides N."/>
            <person name="Mavromatis K."/>
            <person name="Ivanova N."/>
            <person name="Brettin T."/>
            <person name="Detter J.C."/>
            <person name="Han C."/>
            <person name="Larimer F."/>
            <person name="Land M."/>
            <person name="Hauser L."/>
            <person name="Markowitz V."/>
            <person name="Cheng J.-F."/>
            <person name="Hugenholtz P."/>
            <person name="Woyke T."/>
            <person name="Wu D."/>
            <person name="Spring S."/>
            <person name="Lang E."/>
            <person name="Kopitz M."/>
            <person name="Brambilla E."/>
            <person name="Klenk H.-P."/>
            <person name="Eisen J.A."/>
        </authorList>
    </citation>
    <scope>NUCLEOTIDE SEQUENCE [LARGE SCALE GENOMIC DNA]</scope>
    <source>
        <strain evidence="6">ATCC 23117 / DSM 6794 / NBRC 15988 / NCIMB 1366 / Sio-4</strain>
    </source>
</reference>